<dbReference type="InterPro" id="IPR029493">
    <property type="entry name" value="RecD2-like_HHH"/>
</dbReference>
<dbReference type="InterPro" id="IPR003593">
    <property type="entry name" value="AAA+_ATPase"/>
</dbReference>
<name>A0A1G7HTT1_THETY</name>
<dbReference type="InterPro" id="IPR041451">
    <property type="entry name" value="RecD2_SH13"/>
</dbReference>
<dbReference type="InterPro" id="IPR055446">
    <property type="entry name" value="RecD2_N_OB"/>
</dbReference>
<sequence>MIENLQEIKNCTIEKIIFTSEDGYLVAAVRSDDNSFTATFHGSYKEGQRLNLIGEWYVHRRYGRQFKVVFAEIPKDAAESDIEIFLQNIKGIGPVRARKIVAAFGKDTLQVIEENPEKLREIGIPQSVVDSVTAEITQNKEFNEIKLELLPLGFSLNMIKKLYDRYGSSTLLQVKANPYKIAEEVDGIGFVKADEIARKFGIEQDNAYRIQSGLKYTLYLAETEGHLYLPITTLCKAASEKILKTGYTKVLDQALYLTAAQELYDDEGKVYLPKNFYNEKYIAEKITRMLNEKPWRINNIDELIKEAEITKNIRYSPKQKEAVKKAIENNISIITGGPGTGKTTIVSALLYIFQKQNKAVALASPTGKAAKRLEEVTGYPAKTIHRLLEARFDREFRSVRFFRNENNPLDEDVVIIDEFSMVDNELAASLFKALRNDTKLVIIGDMDQLPSVGAGNVLKDLIESGIIPVTKLDVIFRQGETSGIILNSKLIREGKMVRFNNKDFVFYELIEPEQVVDEFVKELESGKTLDDVQILTPMKKTDIGTLELNRLIQERINPPHPQKEEIAYGSKIFRAGDKVMQTQNNYEKEIFNGDTGYVKRAYKDEEGLRHVAIDFDGRIIDLVEEELKEIIPAYAITIHKSQGSEYDTVIVVIAMNHYIMLKRNLLYTAVTRAKNVVKIFGDMQAIKIAINTIDSSKRYTALKERLKAQKEQMERGILYALEI</sequence>
<dbReference type="InterPro" id="IPR027785">
    <property type="entry name" value="UvrD-like_helicase_C"/>
</dbReference>
<comment type="function">
    <text evidence="3">DNA-dependent ATPase and ATP-dependent 5'-3' DNA helicase. Has no activity on blunt DNA or DNA with 3'-overhangs, requires at least 10 bases of 5'-ssDNA for helicase activity.</text>
</comment>
<dbReference type="EC" id="5.6.2.3" evidence="3"/>
<dbReference type="InterPro" id="IPR006345">
    <property type="entry name" value="RecD2"/>
</dbReference>
<dbReference type="PANTHER" id="PTHR43788:SF6">
    <property type="entry name" value="DNA HELICASE B"/>
    <property type="match status" value="1"/>
</dbReference>
<dbReference type="GO" id="GO:0006310">
    <property type="term" value="P:DNA recombination"/>
    <property type="evidence" value="ECO:0007669"/>
    <property type="project" value="InterPro"/>
</dbReference>
<dbReference type="SUPFAM" id="SSF47781">
    <property type="entry name" value="RuvA domain 2-like"/>
    <property type="match status" value="1"/>
</dbReference>
<evidence type="ECO:0000256" key="3">
    <source>
        <dbReference type="HAMAP-Rule" id="MF_01488"/>
    </source>
</evidence>
<dbReference type="CDD" id="cd18809">
    <property type="entry name" value="SF1_C_RecD"/>
    <property type="match status" value="1"/>
</dbReference>
<evidence type="ECO:0000313" key="7">
    <source>
        <dbReference type="Proteomes" id="UP000183404"/>
    </source>
</evidence>
<feature type="domain" description="Helix-hairpin-helix DNA-binding motif class 1" evidence="4">
    <location>
        <begin position="180"/>
        <end position="199"/>
    </location>
</feature>
<dbReference type="Gene3D" id="1.10.10.2220">
    <property type="match status" value="1"/>
</dbReference>
<dbReference type="SMART" id="SM00382">
    <property type="entry name" value="AAA"/>
    <property type="match status" value="1"/>
</dbReference>
<protein>
    <recommendedName>
        <fullName evidence="3">ATP-dependent RecD2 DNA helicase</fullName>
        <ecNumber evidence="3">5.6.2.3</ecNumber>
    </recommendedName>
    <alternativeName>
        <fullName evidence="3">DNA 5'-3' helicase subunit RecD2</fullName>
    </alternativeName>
</protein>
<feature type="domain" description="AAA+ ATPase" evidence="5">
    <location>
        <begin position="328"/>
        <end position="480"/>
    </location>
</feature>
<dbReference type="GO" id="GO:0003677">
    <property type="term" value="F:DNA binding"/>
    <property type="evidence" value="ECO:0007669"/>
    <property type="project" value="UniProtKB-UniRule"/>
</dbReference>
<dbReference type="HAMAP" id="MF_01488">
    <property type="entry name" value="RecD2"/>
    <property type="match status" value="1"/>
</dbReference>
<dbReference type="Pfam" id="PF23139">
    <property type="entry name" value="OB_YrrC"/>
    <property type="match status" value="1"/>
</dbReference>
<dbReference type="SUPFAM" id="SSF52540">
    <property type="entry name" value="P-loop containing nucleoside triphosphate hydrolases"/>
    <property type="match status" value="2"/>
</dbReference>
<dbReference type="GO" id="GO:0009338">
    <property type="term" value="C:exodeoxyribonuclease V complex"/>
    <property type="evidence" value="ECO:0007669"/>
    <property type="project" value="TreeGrafter"/>
</dbReference>
<dbReference type="Proteomes" id="UP000183404">
    <property type="component" value="Unassembled WGS sequence"/>
</dbReference>
<dbReference type="GO" id="GO:0043139">
    <property type="term" value="F:5'-3' DNA helicase activity"/>
    <property type="evidence" value="ECO:0007669"/>
    <property type="project" value="UniProtKB-UniRule"/>
</dbReference>
<keyword evidence="3" id="KW-0347">Helicase</keyword>
<dbReference type="GO" id="GO:0005524">
    <property type="term" value="F:ATP binding"/>
    <property type="evidence" value="ECO:0007669"/>
    <property type="project" value="UniProtKB-UniRule"/>
</dbReference>
<comment type="catalytic activity">
    <reaction evidence="3">
        <text>ATP + H2O = ADP + phosphate + H(+)</text>
        <dbReference type="Rhea" id="RHEA:13065"/>
        <dbReference type="ChEBI" id="CHEBI:15377"/>
        <dbReference type="ChEBI" id="CHEBI:15378"/>
        <dbReference type="ChEBI" id="CHEBI:30616"/>
        <dbReference type="ChEBI" id="CHEBI:43474"/>
        <dbReference type="ChEBI" id="CHEBI:456216"/>
        <dbReference type="EC" id="5.6.2.3"/>
    </reaction>
</comment>
<proteinExistence type="inferred from homology"/>
<evidence type="ECO:0000256" key="2">
    <source>
        <dbReference type="ARBA" id="ARBA00022840"/>
    </source>
</evidence>
<evidence type="ECO:0000259" key="4">
    <source>
        <dbReference type="SMART" id="SM00278"/>
    </source>
</evidence>
<dbReference type="Pfam" id="PF18335">
    <property type="entry name" value="SH3_13"/>
    <property type="match status" value="1"/>
</dbReference>
<dbReference type="InterPro" id="IPR003583">
    <property type="entry name" value="Hlx-hairpin-Hlx_DNA-bd_motif"/>
</dbReference>
<dbReference type="PANTHER" id="PTHR43788">
    <property type="entry name" value="DNA2/NAM7 HELICASE FAMILY MEMBER"/>
    <property type="match status" value="1"/>
</dbReference>
<dbReference type="EMBL" id="FNBS01000002">
    <property type="protein sequence ID" value="SDF03664.1"/>
    <property type="molecule type" value="Genomic_DNA"/>
</dbReference>
<comment type="similarity">
    <text evidence="3">Belongs to the RecD family. RecD2 subfamily.</text>
</comment>
<dbReference type="InterPro" id="IPR010994">
    <property type="entry name" value="RuvA_2-like"/>
</dbReference>
<keyword evidence="3" id="KW-0413">Isomerase</keyword>
<keyword evidence="3" id="KW-0378">Hydrolase</keyword>
<keyword evidence="3" id="KW-0238">DNA-binding</keyword>
<organism evidence="6 7">
    <name type="scientific">Thermoanaerobacter thermohydrosulfuricus</name>
    <name type="common">Clostridium thermohydrosulfuricum</name>
    <dbReference type="NCBI Taxonomy" id="1516"/>
    <lineage>
        <taxon>Bacteria</taxon>
        <taxon>Bacillati</taxon>
        <taxon>Bacillota</taxon>
        <taxon>Clostridia</taxon>
        <taxon>Thermoanaerobacterales</taxon>
        <taxon>Thermoanaerobacteraceae</taxon>
        <taxon>Thermoanaerobacter</taxon>
    </lineage>
</organism>
<dbReference type="InterPro" id="IPR027417">
    <property type="entry name" value="P-loop_NTPase"/>
</dbReference>
<dbReference type="Gene3D" id="1.10.150.20">
    <property type="entry name" value="5' to 3' exonuclease, C-terminal subdomain"/>
    <property type="match status" value="1"/>
</dbReference>
<dbReference type="Pfam" id="PF14520">
    <property type="entry name" value="HHH_5"/>
    <property type="match status" value="1"/>
</dbReference>
<dbReference type="Pfam" id="PF13538">
    <property type="entry name" value="UvrD_C_2"/>
    <property type="match status" value="1"/>
</dbReference>
<gene>
    <name evidence="3" type="primary">recD2</name>
    <name evidence="6" type="ORF">SAMN04244560_00148</name>
</gene>
<keyword evidence="2 3" id="KW-0067">ATP-binding</keyword>
<evidence type="ECO:0000313" key="6">
    <source>
        <dbReference type="EMBL" id="SDF03664.1"/>
    </source>
</evidence>
<dbReference type="NCBIfam" id="TIGR01448">
    <property type="entry name" value="recD_rel"/>
    <property type="match status" value="1"/>
</dbReference>
<dbReference type="GO" id="GO:0017116">
    <property type="term" value="F:single-stranded DNA helicase activity"/>
    <property type="evidence" value="ECO:0007669"/>
    <property type="project" value="TreeGrafter"/>
</dbReference>
<dbReference type="Pfam" id="PF13245">
    <property type="entry name" value="AAA_19"/>
    <property type="match status" value="1"/>
</dbReference>
<dbReference type="Gene3D" id="2.30.30.940">
    <property type="match status" value="1"/>
</dbReference>
<dbReference type="AlphaFoldDB" id="A0A1G7HTT1"/>
<dbReference type="GO" id="GO:0006281">
    <property type="term" value="P:DNA repair"/>
    <property type="evidence" value="ECO:0007669"/>
    <property type="project" value="InterPro"/>
</dbReference>
<feature type="domain" description="Helix-hairpin-helix DNA-binding motif class 1" evidence="4">
    <location>
        <begin position="84"/>
        <end position="103"/>
    </location>
</feature>
<evidence type="ECO:0000256" key="1">
    <source>
        <dbReference type="ARBA" id="ARBA00022741"/>
    </source>
</evidence>
<dbReference type="CDD" id="cd17933">
    <property type="entry name" value="DEXSc_RecD-like"/>
    <property type="match status" value="1"/>
</dbReference>
<dbReference type="RefSeq" id="WP_074591927.1">
    <property type="nucleotide sequence ID" value="NZ_FNBS01000002.1"/>
</dbReference>
<dbReference type="Gene3D" id="3.40.50.300">
    <property type="entry name" value="P-loop containing nucleotide triphosphate hydrolases"/>
    <property type="match status" value="2"/>
</dbReference>
<dbReference type="GO" id="GO:0016887">
    <property type="term" value="F:ATP hydrolysis activity"/>
    <property type="evidence" value="ECO:0007669"/>
    <property type="project" value="RHEA"/>
</dbReference>
<reference evidence="6 7" key="1">
    <citation type="submission" date="2016-10" db="EMBL/GenBank/DDBJ databases">
        <authorList>
            <person name="de Groot N.N."/>
        </authorList>
    </citation>
    <scope>NUCLEOTIDE SEQUENCE [LARGE SCALE GENOMIC DNA]</scope>
    <source>
        <strain evidence="6 7">DSM 569</strain>
    </source>
</reference>
<accession>A0A1G7HTT1</accession>
<keyword evidence="1 3" id="KW-0547">Nucleotide-binding</keyword>
<dbReference type="InterPro" id="IPR050534">
    <property type="entry name" value="Coronavir_polyprotein_1ab"/>
</dbReference>
<evidence type="ECO:0000259" key="5">
    <source>
        <dbReference type="SMART" id="SM00382"/>
    </source>
</evidence>
<dbReference type="SMART" id="SM00278">
    <property type="entry name" value="HhH1"/>
    <property type="match status" value="2"/>
</dbReference>
<feature type="binding site" evidence="3">
    <location>
        <begin position="339"/>
        <end position="343"/>
    </location>
    <ligand>
        <name>ATP</name>
        <dbReference type="ChEBI" id="CHEBI:30616"/>
    </ligand>
</feature>
<dbReference type="Pfam" id="PF14490">
    <property type="entry name" value="HHH_RecD2"/>
    <property type="match status" value="1"/>
</dbReference>